<evidence type="ECO:0000256" key="3">
    <source>
        <dbReference type="ARBA" id="ARBA00022475"/>
    </source>
</evidence>
<evidence type="ECO:0008006" key="13">
    <source>
        <dbReference type="Google" id="ProtNLM"/>
    </source>
</evidence>
<keyword evidence="9 10" id="KW-0472">Membrane</keyword>
<evidence type="ECO:0000313" key="12">
    <source>
        <dbReference type="Proteomes" id="UP000093918"/>
    </source>
</evidence>
<evidence type="ECO:0000256" key="10">
    <source>
        <dbReference type="SAM" id="Phobius"/>
    </source>
</evidence>
<keyword evidence="2" id="KW-0813">Transport</keyword>
<dbReference type="InterPro" id="IPR050480">
    <property type="entry name" value="CysZ-like"/>
</dbReference>
<evidence type="ECO:0000256" key="1">
    <source>
        <dbReference type="ARBA" id="ARBA00004141"/>
    </source>
</evidence>
<dbReference type="PANTHER" id="PTHR37468">
    <property type="entry name" value="SULFATE TRANSPORTER CYSZ"/>
    <property type="match status" value="1"/>
</dbReference>
<evidence type="ECO:0000256" key="5">
    <source>
        <dbReference type="ARBA" id="ARBA00022605"/>
    </source>
</evidence>
<keyword evidence="6 10" id="KW-0812">Transmembrane</keyword>
<dbReference type="Pfam" id="PF07264">
    <property type="entry name" value="EI24"/>
    <property type="match status" value="1"/>
</dbReference>
<comment type="caution">
    <text evidence="11">The sequence shown here is derived from an EMBL/GenBank/DDBJ whole genome shotgun (WGS) entry which is preliminary data.</text>
</comment>
<feature type="transmembrane region" description="Helical" evidence="10">
    <location>
        <begin position="211"/>
        <end position="236"/>
    </location>
</feature>
<name>A0ABX2WJD2_9MICO</name>
<organism evidence="11 12">
    <name type="scientific">Microbacterium arborescens</name>
    <dbReference type="NCBI Taxonomy" id="33883"/>
    <lineage>
        <taxon>Bacteria</taxon>
        <taxon>Bacillati</taxon>
        <taxon>Actinomycetota</taxon>
        <taxon>Actinomycetes</taxon>
        <taxon>Micrococcales</taxon>
        <taxon>Microbacteriaceae</taxon>
        <taxon>Microbacterium</taxon>
    </lineage>
</organism>
<evidence type="ECO:0000256" key="8">
    <source>
        <dbReference type="ARBA" id="ARBA00023032"/>
    </source>
</evidence>
<keyword evidence="5" id="KW-0028">Amino-acid biosynthesis</keyword>
<proteinExistence type="predicted"/>
<keyword evidence="4" id="KW-0997">Cell inner membrane</keyword>
<accession>A0ABX2WJD2</accession>
<keyword evidence="12" id="KW-1185">Reference proteome</keyword>
<keyword evidence="7 10" id="KW-1133">Transmembrane helix</keyword>
<evidence type="ECO:0000256" key="7">
    <source>
        <dbReference type="ARBA" id="ARBA00022989"/>
    </source>
</evidence>
<dbReference type="Proteomes" id="UP000093918">
    <property type="component" value="Unassembled WGS sequence"/>
</dbReference>
<keyword evidence="8" id="KW-0764">Sulfate transport</keyword>
<evidence type="ECO:0000256" key="2">
    <source>
        <dbReference type="ARBA" id="ARBA00022448"/>
    </source>
</evidence>
<evidence type="ECO:0000313" key="11">
    <source>
        <dbReference type="EMBL" id="OAZ41725.1"/>
    </source>
</evidence>
<evidence type="ECO:0000256" key="9">
    <source>
        <dbReference type="ARBA" id="ARBA00023136"/>
    </source>
</evidence>
<evidence type="ECO:0000256" key="6">
    <source>
        <dbReference type="ARBA" id="ARBA00022692"/>
    </source>
</evidence>
<protein>
    <recommendedName>
        <fullName evidence="13">CysZ protein</fullName>
    </recommendedName>
</protein>
<keyword evidence="3" id="KW-1003">Cell membrane</keyword>
<comment type="subcellular location">
    <subcellularLocation>
        <location evidence="1">Membrane</location>
        <topology evidence="1">Multi-pass membrane protein</topology>
    </subcellularLocation>
</comment>
<dbReference type="PANTHER" id="PTHR37468:SF1">
    <property type="entry name" value="SULFATE TRANSPORTER CYSZ"/>
    <property type="match status" value="1"/>
</dbReference>
<feature type="transmembrane region" description="Helical" evidence="10">
    <location>
        <begin position="78"/>
        <end position="107"/>
    </location>
</feature>
<evidence type="ECO:0000256" key="4">
    <source>
        <dbReference type="ARBA" id="ARBA00022519"/>
    </source>
</evidence>
<feature type="transmembrane region" description="Helical" evidence="10">
    <location>
        <begin position="31"/>
        <end position="58"/>
    </location>
</feature>
<reference evidence="12" key="1">
    <citation type="submission" date="2016-06" db="EMBL/GenBank/DDBJ databases">
        <title>Genome sequencing of cellulolytic organisms.</title>
        <authorList>
            <person name="Bohra V."/>
            <person name="Dafale N.A."/>
            <person name="Purohit H.J."/>
        </authorList>
    </citation>
    <scope>NUCLEOTIDE SEQUENCE [LARGE SCALE GENOMIC DNA]</scope>
    <source>
        <strain evidence="12">ND21</strain>
    </source>
</reference>
<sequence>MRDMSDAPARSFLRGAADLARGFGFWSRRPGVMALGLIPAAIVGLVLLGGLIALGAFLPQIVDALTPFADAWPEVWTTIVRIAAGTALLGGAIVLVAVSFTALTLMVGEPFYDRIWRAAEADLGGAVPDSEGGFWRSVGDAIGLIARGLLAAVLAALVGLIPVVGGVLGSVTAVSLTGWLLADELTSRALSARGILAADRRRLRRSHRARFLGFGIATQLCFLIPLGAVVTMPAAVAGSTRLARAVLDARD</sequence>
<feature type="transmembrane region" description="Helical" evidence="10">
    <location>
        <begin position="144"/>
        <end position="165"/>
    </location>
</feature>
<gene>
    <name evidence="11" type="ORF">A9Z40_16090</name>
</gene>
<dbReference type="InterPro" id="IPR059112">
    <property type="entry name" value="CysZ/EI24"/>
</dbReference>
<dbReference type="EMBL" id="LZEM01000015">
    <property type="protein sequence ID" value="OAZ41725.1"/>
    <property type="molecule type" value="Genomic_DNA"/>
</dbReference>